<dbReference type="Proteomes" id="UP000309038">
    <property type="component" value="Unassembled WGS sequence"/>
</dbReference>
<evidence type="ECO:0000256" key="5">
    <source>
        <dbReference type="ARBA" id="ARBA00023242"/>
    </source>
</evidence>
<name>A0A4S4KQQ1_9APHY</name>
<dbReference type="GO" id="GO:0051301">
    <property type="term" value="P:cell division"/>
    <property type="evidence" value="ECO:0007669"/>
    <property type="project" value="UniProtKB-KW"/>
</dbReference>
<keyword evidence="4" id="KW-0498">Mitosis</keyword>
<evidence type="ECO:0000313" key="9">
    <source>
        <dbReference type="Proteomes" id="UP000309038"/>
    </source>
</evidence>
<dbReference type="PANTHER" id="PTHR11842:SF11">
    <property type="entry name" value="MITOTIC SPINDLE ASSEMBLY CHECKPOINT PROTEIN MAD2A"/>
    <property type="match status" value="1"/>
</dbReference>
<reference evidence="8 9" key="1">
    <citation type="submission" date="2019-02" db="EMBL/GenBank/DDBJ databases">
        <title>Genome sequencing of the rare red list fungi Phlebia centrifuga.</title>
        <authorList>
            <person name="Buettner E."/>
            <person name="Kellner H."/>
        </authorList>
    </citation>
    <scope>NUCLEOTIDE SEQUENCE [LARGE SCALE GENOMIC DNA]</scope>
    <source>
        <strain evidence="8 9">DSM 108282</strain>
    </source>
</reference>
<dbReference type="EMBL" id="SGPJ01000036">
    <property type="protein sequence ID" value="THH00939.1"/>
    <property type="molecule type" value="Genomic_DNA"/>
</dbReference>
<comment type="subcellular location">
    <subcellularLocation>
        <location evidence="1">Nucleus</location>
    </subcellularLocation>
</comment>
<evidence type="ECO:0000256" key="6">
    <source>
        <dbReference type="ARBA" id="ARBA00023306"/>
    </source>
</evidence>
<dbReference type="GO" id="GO:0005654">
    <property type="term" value="C:nucleoplasm"/>
    <property type="evidence" value="ECO:0007669"/>
    <property type="project" value="TreeGrafter"/>
</dbReference>
<proteinExistence type="inferred from homology"/>
<keyword evidence="9" id="KW-1185">Reference proteome</keyword>
<dbReference type="Gene3D" id="3.30.900.10">
    <property type="entry name" value="HORMA domain"/>
    <property type="match status" value="1"/>
</dbReference>
<organism evidence="8 9">
    <name type="scientific">Hermanssonia centrifuga</name>
    <dbReference type="NCBI Taxonomy" id="98765"/>
    <lineage>
        <taxon>Eukaryota</taxon>
        <taxon>Fungi</taxon>
        <taxon>Dikarya</taxon>
        <taxon>Basidiomycota</taxon>
        <taxon>Agaricomycotina</taxon>
        <taxon>Agaricomycetes</taxon>
        <taxon>Polyporales</taxon>
        <taxon>Meruliaceae</taxon>
        <taxon>Hermanssonia</taxon>
    </lineage>
</organism>
<gene>
    <name evidence="8" type="ORF">EW026_g1656</name>
</gene>
<dbReference type="PROSITE" id="PS50815">
    <property type="entry name" value="HORMA"/>
    <property type="match status" value="1"/>
</dbReference>
<dbReference type="GO" id="GO:0007094">
    <property type="term" value="P:mitotic spindle assembly checkpoint signaling"/>
    <property type="evidence" value="ECO:0007669"/>
    <property type="project" value="TreeGrafter"/>
</dbReference>
<dbReference type="Pfam" id="PF02301">
    <property type="entry name" value="HORMA"/>
    <property type="match status" value="1"/>
</dbReference>
<dbReference type="GO" id="GO:0005737">
    <property type="term" value="C:cytoplasm"/>
    <property type="evidence" value="ECO:0007669"/>
    <property type="project" value="TreeGrafter"/>
</dbReference>
<dbReference type="SUPFAM" id="SSF56019">
    <property type="entry name" value="The spindle assembly checkpoint protein mad2"/>
    <property type="match status" value="1"/>
</dbReference>
<protein>
    <recommendedName>
        <fullName evidence="7">HORMA domain-containing protein</fullName>
    </recommendedName>
</protein>
<keyword evidence="5" id="KW-0539">Nucleus</keyword>
<dbReference type="InterPro" id="IPR045091">
    <property type="entry name" value="Mad2-like"/>
</dbReference>
<evidence type="ECO:0000256" key="3">
    <source>
        <dbReference type="ARBA" id="ARBA00022618"/>
    </source>
</evidence>
<feature type="domain" description="HORMA" evidence="7">
    <location>
        <begin position="33"/>
        <end position="220"/>
    </location>
</feature>
<evidence type="ECO:0000256" key="4">
    <source>
        <dbReference type="ARBA" id="ARBA00022776"/>
    </source>
</evidence>
<dbReference type="PANTHER" id="PTHR11842">
    <property type="entry name" value="MITOTIC SPINDLE ASSEMBLY CHECKPOINT PROTEIN MAD2"/>
    <property type="match status" value="1"/>
</dbReference>
<evidence type="ECO:0000313" key="8">
    <source>
        <dbReference type="EMBL" id="THH00939.1"/>
    </source>
</evidence>
<keyword evidence="3" id="KW-0132">Cell division</keyword>
<evidence type="ECO:0000256" key="1">
    <source>
        <dbReference type="ARBA" id="ARBA00004123"/>
    </source>
</evidence>
<comment type="caution">
    <text evidence="8">The sequence shown here is derived from an EMBL/GenBank/DDBJ whole genome shotgun (WGS) entry which is preliminary data.</text>
</comment>
<comment type="similarity">
    <text evidence="2">Belongs to the MAD2 family.</text>
</comment>
<dbReference type="InterPro" id="IPR003511">
    <property type="entry name" value="HORMA_dom"/>
</dbReference>
<dbReference type="AlphaFoldDB" id="A0A4S4KQQ1"/>
<evidence type="ECO:0000259" key="7">
    <source>
        <dbReference type="PROSITE" id="PS50815"/>
    </source>
</evidence>
<sequence length="226" mass="25661">MPPTKQAPTRQAITLKGSTNLVTEFFKYAANTLVTPLKHTFVYTYYLSRILFQRGVYPADDFHMVKKYGQTVLVTQDLALENYLEKILKQVNKWLLTGSVTQLVLAIISKDSRVTMERWVFDVNLVNQPTESAEPAPVKPETEIQAEIRNILKQIVSTVTFLPVIDEPTVFNILAYTSESADVPADEWVDTDPLAIEASKSQQVKLRSFSTDVHRIEAMVAYRYEG</sequence>
<dbReference type="InterPro" id="IPR036570">
    <property type="entry name" value="HORMA_dom_sf"/>
</dbReference>
<evidence type="ECO:0000256" key="2">
    <source>
        <dbReference type="ARBA" id="ARBA00010348"/>
    </source>
</evidence>
<accession>A0A4S4KQQ1</accession>
<dbReference type="GO" id="GO:0000776">
    <property type="term" value="C:kinetochore"/>
    <property type="evidence" value="ECO:0007669"/>
    <property type="project" value="TreeGrafter"/>
</dbReference>
<keyword evidence="6" id="KW-0131">Cell cycle</keyword>